<dbReference type="SUPFAM" id="SSF53597">
    <property type="entry name" value="Dihydrofolate reductase-like"/>
    <property type="match status" value="1"/>
</dbReference>
<dbReference type="Pfam" id="PF01872">
    <property type="entry name" value="RibD_C"/>
    <property type="match status" value="1"/>
</dbReference>
<dbReference type="InterPro" id="IPR050765">
    <property type="entry name" value="Riboflavin_Biosynth_HTPR"/>
</dbReference>
<dbReference type="InterPro" id="IPR002734">
    <property type="entry name" value="RibDG_C"/>
</dbReference>
<comment type="pathway">
    <text evidence="1">Cofactor biosynthesis; riboflavin biosynthesis.</text>
</comment>
<name>A0A1H8TJN0_9GAMM</name>
<keyword evidence="6" id="KW-1185">Reference proteome</keyword>
<reference evidence="5 6" key="1">
    <citation type="submission" date="2016-10" db="EMBL/GenBank/DDBJ databases">
        <authorList>
            <person name="de Groot N.N."/>
        </authorList>
    </citation>
    <scope>NUCLEOTIDE SEQUENCE [LARGE SCALE GENOMIC DNA]</scope>
    <source>
        <strain evidence="5 6">CGMCC 1.6291</strain>
    </source>
</reference>
<keyword evidence="3" id="KW-0560">Oxidoreductase</keyword>
<dbReference type="EMBL" id="FOEG01000004">
    <property type="protein sequence ID" value="SEO91031.1"/>
    <property type="molecule type" value="Genomic_DNA"/>
</dbReference>
<sequence length="288" mass="31422">MTDEPGVTADTDPLGVDPAWALLQRYRAEAERPPDGVMALDGRAVLRMHDDGSWAPMVPMDDAARHLFDLYLPLVVRPRLTIAQLGQSLDGRIATASGHSRYVTGADDIRHLHRLRALVDAVVVGPGTVAADDPRLTVREVSGRHPVRVVLDPRNRLSGDYRLFRDRDAPTLLFRSDDTAPPAGVEVLQEPAADGDFEPRAVLRRLAARGLRRVLVEGGGQTVSRFLAAGTLDRLHVTVAPLVIGSGRPGLVLPAIDTMDEALRPECRQFPMGHDVLFDFRLSPDVPS</sequence>
<evidence type="ECO:0000259" key="4">
    <source>
        <dbReference type="Pfam" id="PF01872"/>
    </source>
</evidence>
<dbReference type="PANTHER" id="PTHR38011:SF7">
    <property type="entry name" value="2,5-DIAMINO-6-RIBOSYLAMINO-4(3H)-PYRIMIDINONE 5'-PHOSPHATE REDUCTASE"/>
    <property type="match status" value="1"/>
</dbReference>
<dbReference type="GO" id="GO:0009231">
    <property type="term" value="P:riboflavin biosynthetic process"/>
    <property type="evidence" value="ECO:0007669"/>
    <property type="project" value="InterPro"/>
</dbReference>
<gene>
    <name evidence="5" type="ORF">SAMN04488052_104242</name>
</gene>
<dbReference type="PANTHER" id="PTHR38011">
    <property type="entry name" value="DIHYDROFOLATE REDUCTASE FAMILY PROTEIN (AFU_ORTHOLOGUE AFUA_8G06820)"/>
    <property type="match status" value="1"/>
</dbReference>
<keyword evidence="2" id="KW-0521">NADP</keyword>
<dbReference type="AlphaFoldDB" id="A0A1H8TJN0"/>
<evidence type="ECO:0000313" key="6">
    <source>
        <dbReference type="Proteomes" id="UP000199657"/>
    </source>
</evidence>
<evidence type="ECO:0000256" key="3">
    <source>
        <dbReference type="ARBA" id="ARBA00023002"/>
    </source>
</evidence>
<evidence type="ECO:0000313" key="5">
    <source>
        <dbReference type="EMBL" id="SEO91031.1"/>
    </source>
</evidence>
<evidence type="ECO:0000256" key="1">
    <source>
        <dbReference type="ARBA" id="ARBA00005104"/>
    </source>
</evidence>
<proteinExistence type="predicted"/>
<dbReference type="InterPro" id="IPR024072">
    <property type="entry name" value="DHFR-like_dom_sf"/>
</dbReference>
<evidence type="ECO:0000256" key="2">
    <source>
        <dbReference type="ARBA" id="ARBA00022857"/>
    </source>
</evidence>
<dbReference type="Proteomes" id="UP000199657">
    <property type="component" value="Unassembled WGS sequence"/>
</dbReference>
<dbReference type="GO" id="GO:0008703">
    <property type="term" value="F:5-amino-6-(5-phosphoribosylamino)uracil reductase activity"/>
    <property type="evidence" value="ECO:0007669"/>
    <property type="project" value="InterPro"/>
</dbReference>
<dbReference type="STRING" id="406100.SAMN04488052_104242"/>
<dbReference type="Gene3D" id="3.40.430.10">
    <property type="entry name" value="Dihydrofolate Reductase, subunit A"/>
    <property type="match status" value="1"/>
</dbReference>
<organism evidence="5 6">
    <name type="scientific">Aquisalimonas asiatica</name>
    <dbReference type="NCBI Taxonomy" id="406100"/>
    <lineage>
        <taxon>Bacteria</taxon>
        <taxon>Pseudomonadati</taxon>
        <taxon>Pseudomonadota</taxon>
        <taxon>Gammaproteobacteria</taxon>
        <taxon>Chromatiales</taxon>
        <taxon>Ectothiorhodospiraceae</taxon>
        <taxon>Aquisalimonas</taxon>
    </lineage>
</organism>
<accession>A0A1H8TJN0</accession>
<protein>
    <submittedName>
        <fullName evidence="5">Riboflavin-specific deaminase C-terminal domain-containing protein</fullName>
    </submittedName>
</protein>
<feature type="domain" description="Bacterial bifunctional deaminase-reductase C-terminal" evidence="4">
    <location>
        <begin position="82"/>
        <end position="251"/>
    </location>
</feature>